<feature type="region of interest" description="Disordered" evidence="3">
    <location>
        <begin position="24"/>
        <end position="57"/>
    </location>
</feature>
<feature type="region of interest" description="Disordered" evidence="3">
    <location>
        <begin position="233"/>
        <end position="286"/>
    </location>
</feature>
<keyword evidence="2" id="KW-0479">Metal-binding</keyword>
<protein>
    <recommendedName>
        <fullName evidence="8">Integrase catalytic domain-containing protein</fullName>
    </recommendedName>
</protein>
<feature type="region of interest" description="Disordered" evidence="3">
    <location>
        <begin position="93"/>
        <end position="127"/>
    </location>
</feature>
<dbReference type="InterPro" id="IPR001878">
    <property type="entry name" value="Znf_CCHC"/>
</dbReference>
<keyword evidence="1" id="KW-0645">Protease</keyword>
<evidence type="ECO:0000256" key="3">
    <source>
        <dbReference type="SAM" id="MobiDB-lite"/>
    </source>
</evidence>
<dbReference type="OrthoDB" id="545096at2759"/>
<keyword evidence="1" id="KW-0378">Hydrolase</keyword>
<dbReference type="PANTHER" id="PTHR42648:SF28">
    <property type="entry name" value="TRANSPOSON-ENCODED PROTEIN WITH RIBONUCLEASE H-LIKE AND RETROVIRUS ZINC FINGER-LIKE DOMAINS"/>
    <property type="match status" value="1"/>
</dbReference>
<feature type="compositionally biased region" description="Polar residues" evidence="3">
    <location>
        <begin position="604"/>
        <end position="629"/>
    </location>
</feature>
<evidence type="ECO:0008006" key="8">
    <source>
        <dbReference type="Google" id="ProtNLM"/>
    </source>
</evidence>
<gene>
    <name evidence="6" type="ORF">GPECTOR_355g117</name>
</gene>
<dbReference type="AlphaFoldDB" id="A0A150FVL8"/>
<dbReference type="Pfam" id="PF22936">
    <property type="entry name" value="Pol_BBD"/>
    <property type="match status" value="1"/>
</dbReference>
<dbReference type="InterPro" id="IPR054722">
    <property type="entry name" value="PolX-like_BBD"/>
</dbReference>
<keyword evidence="7" id="KW-1185">Reference proteome</keyword>
<proteinExistence type="predicted"/>
<dbReference type="Pfam" id="PF13976">
    <property type="entry name" value="gag_pre-integrs"/>
    <property type="match status" value="1"/>
</dbReference>
<dbReference type="GO" id="GO:0003676">
    <property type="term" value="F:nucleic acid binding"/>
    <property type="evidence" value="ECO:0007669"/>
    <property type="project" value="InterPro"/>
</dbReference>
<evidence type="ECO:0000259" key="4">
    <source>
        <dbReference type="PROSITE" id="PS50158"/>
    </source>
</evidence>
<dbReference type="InterPro" id="IPR036397">
    <property type="entry name" value="RNaseH_sf"/>
</dbReference>
<dbReference type="EMBL" id="LSYV01000353">
    <property type="protein sequence ID" value="KXZ41627.1"/>
    <property type="molecule type" value="Genomic_DNA"/>
</dbReference>
<reference evidence="7" key="1">
    <citation type="journal article" date="2016" name="Nat. Commun.">
        <title>The Gonium pectorale genome demonstrates co-option of cell cycle regulation during the evolution of multicellularity.</title>
        <authorList>
            <person name="Hanschen E.R."/>
            <person name="Marriage T.N."/>
            <person name="Ferris P.J."/>
            <person name="Hamaji T."/>
            <person name="Toyoda A."/>
            <person name="Fujiyama A."/>
            <person name="Neme R."/>
            <person name="Noguchi H."/>
            <person name="Minakuchi Y."/>
            <person name="Suzuki M."/>
            <person name="Kawai-Toyooka H."/>
            <person name="Smith D.R."/>
            <person name="Sparks H."/>
            <person name="Anderson J."/>
            <person name="Bakaric R."/>
            <person name="Luria V."/>
            <person name="Karger A."/>
            <person name="Kirschner M.W."/>
            <person name="Durand P.M."/>
            <person name="Michod R.E."/>
            <person name="Nozaki H."/>
            <person name="Olson B.J."/>
        </authorList>
    </citation>
    <scope>NUCLEOTIDE SEQUENCE [LARGE SCALE GENOMIC DNA]</scope>
    <source>
        <strain evidence="7">NIES-2863</strain>
    </source>
</reference>
<dbReference type="Pfam" id="PF00098">
    <property type="entry name" value="zf-CCHC"/>
    <property type="match status" value="1"/>
</dbReference>
<sequence>MLSADKSLLALEQQLREKEALLQTKAGGTDLPGSVAAARPRSAVGAGSSSQGAGGGGCHYCGQPGHFRRECEIRRADEARGIFRSDIWTLPRGGGGGASGSGSGGGRSGSGRAGGAGASGSAGDRSLLHSFRPGGPISAVAWGNRHHSQVTGMGELQLRTSDGKPVIVQDVLHVPDATLTLLSVDRLMRRGSTITFGRGKVAVRRSRETLFAGHRRNGLFPLEVEPLRVPEAVPAPASKGGNRTGAGGNSCGKAGNAAPSSSTGAESSRSDTTPRSSNAAGTIGSVDGDASCNAKDLERAWEWHRRLGHLGFRSMRLLAKSGMVDGLDVSPAALAEAEESVCGTCVMAKGAAAPFPSRGNRPLGALELVHSDLCGPMPVTGRGKALYFVTLLDSAMGYSAVRVLTSKDRASDAVKDMVAQLEARHPQGAKLRALQSDRGGEYIATGLEDWLIQRSAAHYTSAPHTPQQNGAAERLNRTLMDRTRAMLQEAQLPDYLWPEAVVVACGMRNFAPSAGRNKTPWELFFGVKPNITTLHTFGCMAYVRVPEEQRQKLDPRALEGTFVGYERGSAAWRVLVDGRIVVSRDVEFVEEVRGPASRQPRTRFGSSQPGQQPEASGQGEQQPNPSRQGEPTPPQPQPQPQANRPATRSQRPTLHKPLGFVYPIYSGSGDGKSCVAEAVRDTKMMPPNETESAYG</sequence>
<comment type="caution">
    <text evidence="6">The sequence shown here is derived from an EMBL/GenBank/DDBJ whole genome shotgun (WGS) entry which is preliminary data.</text>
</comment>
<feature type="compositionally biased region" description="Polar residues" evidence="3">
    <location>
        <begin position="258"/>
        <end position="280"/>
    </location>
</feature>
<dbReference type="InterPro" id="IPR036875">
    <property type="entry name" value="Znf_CCHC_sf"/>
</dbReference>
<dbReference type="STRING" id="33097.A0A150FVL8"/>
<feature type="compositionally biased region" description="Low complexity" evidence="3">
    <location>
        <begin position="42"/>
        <end position="51"/>
    </location>
</feature>
<feature type="compositionally biased region" description="Polar residues" evidence="3">
    <location>
        <begin position="642"/>
        <end position="652"/>
    </location>
</feature>
<dbReference type="GO" id="GO:0008270">
    <property type="term" value="F:zinc ion binding"/>
    <property type="evidence" value="ECO:0007669"/>
    <property type="project" value="UniProtKB-KW"/>
</dbReference>
<keyword evidence="2" id="KW-0863">Zinc-finger</keyword>
<dbReference type="GO" id="GO:0006508">
    <property type="term" value="P:proteolysis"/>
    <property type="evidence" value="ECO:0007669"/>
    <property type="project" value="UniProtKB-KW"/>
</dbReference>
<dbReference type="PANTHER" id="PTHR42648">
    <property type="entry name" value="TRANSPOSASE, PUTATIVE-RELATED"/>
    <property type="match status" value="1"/>
</dbReference>
<dbReference type="InterPro" id="IPR039537">
    <property type="entry name" value="Retrotran_Ty1/copia-like"/>
</dbReference>
<dbReference type="PROSITE" id="PS50994">
    <property type="entry name" value="INTEGRASE"/>
    <property type="match status" value="1"/>
</dbReference>
<dbReference type="Pfam" id="PF25597">
    <property type="entry name" value="SH3_retrovirus"/>
    <property type="match status" value="1"/>
</dbReference>
<dbReference type="GO" id="GO:0008233">
    <property type="term" value="F:peptidase activity"/>
    <property type="evidence" value="ECO:0007669"/>
    <property type="project" value="UniProtKB-KW"/>
</dbReference>
<dbReference type="Gene3D" id="3.30.420.10">
    <property type="entry name" value="Ribonuclease H-like superfamily/Ribonuclease H"/>
    <property type="match status" value="1"/>
</dbReference>
<evidence type="ECO:0000256" key="2">
    <source>
        <dbReference type="PROSITE-ProRule" id="PRU00047"/>
    </source>
</evidence>
<dbReference type="InterPro" id="IPR001584">
    <property type="entry name" value="Integrase_cat-core"/>
</dbReference>
<evidence type="ECO:0000313" key="7">
    <source>
        <dbReference type="Proteomes" id="UP000075714"/>
    </source>
</evidence>
<dbReference type="InterPro" id="IPR025724">
    <property type="entry name" value="GAG-pre-integrase_dom"/>
</dbReference>
<feature type="domain" description="CCHC-type" evidence="4">
    <location>
        <begin position="58"/>
        <end position="71"/>
    </location>
</feature>
<evidence type="ECO:0000256" key="1">
    <source>
        <dbReference type="ARBA" id="ARBA00022670"/>
    </source>
</evidence>
<organism evidence="6 7">
    <name type="scientific">Gonium pectorale</name>
    <name type="common">Green alga</name>
    <dbReference type="NCBI Taxonomy" id="33097"/>
    <lineage>
        <taxon>Eukaryota</taxon>
        <taxon>Viridiplantae</taxon>
        <taxon>Chlorophyta</taxon>
        <taxon>core chlorophytes</taxon>
        <taxon>Chlorophyceae</taxon>
        <taxon>CS clade</taxon>
        <taxon>Chlamydomonadales</taxon>
        <taxon>Volvocaceae</taxon>
        <taxon>Gonium</taxon>
    </lineage>
</organism>
<dbReference type="SUPFAM" id="SSF57756">
    <property type="entry name" value="Retrovirus zinc finger-like domains"/>
    <property type="match status" value="1"/>
</dbReference>
<feature type="domain" description="Integrase catalytic" evidence="5">
    <location>
        <begin position="358"/>
        <end position="528"/>
    </location>
</feature>
<dbReference type="SUPFAM" id="SSF53098">
    <property type="entry name" value="Ribonuclease H-like"/>
    <property type="match status" value="1"/>
</dbReference>
<accession>A0A150FVL8</accession>
<dbReference type="PROSITE" id="PS50158">
    <property type="entry name" value="ZF_CCHC"/>
    <property type="match status" value="1"/>
</dbReference>
<feature type="region of interest" description="Disordered" evidence="3">
    <location>
        <begin position="591"/>
        <end position="672"/>
    </location>
</feature>
<dbReference type="GO" id="GO:0015074">
    <property type="term" value="P:DNA integration"/>
    <property type="evidence" value="ECO:0007669"/>
    <property type="project" value="InterPro"/>
</dbReference>
<name>A0A150FVL8_GONPE</name>
<evidence type="ECO:0000313" key="6">
    <source>
        <dbReference type="EMBL" id="KXZ41627.1"/>
    </source>
</evidence>
<feature type="compositionally biased region" description="Gly residues" evidence="3">
    <location>
        <begin position="93"/>
        <end position="120"/>
    </location>
</feature>
<dbReference type="Proteomes" id="UP000075714">
    <property type="component" value="Unassembled WGS sequence"/>
</dbReference>
<keyword evidence="2" id="KW-0862">Zinc</keyword>
<dbReference type="Pfam" id="PF00665">
    <property type="entry name" value="rve"/>
    <property type="match status" value="1"/>
</dbReference>
<evidence type="ECO:0000259" key="5">
    <source>
        <dbReference type="PROSITE" id="PS50994"/>
    </source>
</evidence>
<dbReference type="InterPro" id="IPR057670">
    <property type="entry name" value="SH3_retrovirus"/>
</dbReference>
<dbReference type="InterPro" id="IPR012337">
    <property type="entry name" value="RNaseH-like_sf"/>
</dbReference>